<dbReference type="PROSITE" id="PS50110">
    <property type="entry name" value="RESPONSE_REGULATORY"/>
    <property type="match status" value="1"/>
</dbReference>
<dbReference type="SUPFAM" id="SSF55874">
    <property type="entry name" value="ATPase domain of HSP90 chaperone/DNA topoisomerase II/histidine kinase"/>
    <property type="match status" value="1"/>
</dbReference>
<reference evidence="14 15" key="1">
    <citation type="submission" date="2018-04" db="EMBL/GenBank/DDBJ databases">
        <title>Genomic Encyclopedia of Archaeal and Bacterial Type Strains, Phase II (KMG-II): from individual species to whole genera.</title>
        <authorList>
            <person name="Goeker M."/>
        </authorList>
    </citation>
    <scope>NUCLEOTIDE SEQUENCE [LARGE SCALE GENOMIC DNA]</scope>
    <source>
        <strain evidence="14 15">DSM 25731</strain>
    </source>
</reference>
<dbReference type="SMART" id="SM00448">
    <property type="entry name" value="REC"/>
    <property type="match status" value="1"/>
</dbReference>
<evidence type="ECO:0000313" key="14">
    <source>
        <dbReference type="EMBL" id="PTX62077.1"/>
    </source>
</evidence>
<dbReference type="SMART" id="SM00388">
    <property type="entry name" value="HisKA"/>
    <property type="match status" value="1"/>
</dbReference>
<evidence type="ECO:0000256" key="3">
    <source>
        <dbReference type="ARBA" id="ARBA00022553"/>
    </source>
</evidence>
<protein>
    <recommendedName>
        <fullName evidence="2">histidine kinase</fullName>
        <ecNumber evidence="2">2.7.13.3</ecNumber>
    </recommendedName>
</protein>
<dbReference type="EMBL" id="QBKT01000003">
    <property type="protein sequence ID" value="PTX62077.1"/>
    <property type="molecule type" value="Genomic_DNA"/>
</dbReference>
<dbReference type="SUPFAM" id="SSF47384">
    <property type="entry name" value="Homodimeric domain of signal transducing histidine kinase"/>
    <property type="match status" value="1"/>
</dbReference>
<keyword evidence="10" id="KW-1133">Transmembrane helix</keyword>
<dbReference type="GO" id="GO:0000155">
    <property type="term" value="F:phosphorelay sensor kinase activity"/>
    <property type="evidence" value="ECO:0007669"/>
    <property type="project" value="InterPro"/>
</dbReference>
<evidence type="ECO:0000256" key="4">
    <source>
        <dbReference type="ARBA" id="ARBA00022679"/>
    </source>
</evidence>
<dbReference type="InterPro" id="IPR011006">
    <property type="entry name" value="CheY-like_superfamily"/>
</dbReference>
<dbReference type="InterPro" id="IPR003594">
    <property type="entry name" value="HATPase_dom"/>
</dbReference>
<sequence>MKEQDLVTQTKSQIQTIADNAKKRIPTLLIILGAAIIFTASLAYTYFPAKPDTVKNVEKVFKQHEESTVVAVSEVNTREVNFIKKSFDTLPYPKPTTHLKKITTEDGLSNNTIYAILQDQHDFIWIGTKDGLNRYDGYEIKNYRNIIGDSSSLSHNEIWDLAEDHNGNLWIATYGGGINKYNPKSDTFKRYIRTKQDSLTVGKNHVMSIFVDSKNRVWAGDWYSLSLYNPSKDKFETILFNPDRIWEYSTYCIQEDKNNNIWIGTDGNGIICYDPIKKKISKHYSPNHINPTSKISAPVTAFTIDKNNDLWVRGNRFGITYINTKTDKMSFYDEYYKSNEPLSYNTFLHQSKSGRLLYGRKGIGVQWFNPHLIEQHIDKATDLLKTQKLIRAEKYQNYTPKTILEDKAGSLWIGTMKKGVIYIAANSKAFHYTKNITSSSESANAHSIKKVIEDNLGFLWFIGDSSGLARMDTKTGQTLGVDKLLPQFNTLSTDINFEDIATDNRGNIWVTTLDYGFIRIDQQTLESSSYYVINNPGTPAFLTKKSNPNNRLAELNNIIITKDGTLCISSIQGGGLIFFHPENDIFYTYANIDGPQGPRYLPGYYINCLYEGHDEKLYVGFANEGLYTLDKQSEKFVKVNYLKSETNNKPENVLSIYQNNADVLWIGTDNGLFQKDLKTKQVTHYTKKDGLNNNYISNIIGDDSNNLWITTNNGLHKFNPKTKLFKSYDFNDGLKQTEYNRGASFKSEKTGLIYLGGTEGYNFFNPEEITENPVIPNIVITNFSKKDSINKFVTVPTINSAKSIILPYQNSDFTVEFAALDYTNPSSNQYAYYLEGYNNDWVHIENKRDITFTNLYEGAYTLRLKGSNNDGVWNEMKVPLTLTILPPWWRTWWAYLLYFSCATVLVYFIYRYRNDKLESEKLKELDSLKSKLFANISHELRTPLTLISGPVNLGLDKYKDDIPEELKKILKTAQKNTKSLNILIDDILDLSKLDARKIELKNKTSNVCELFKNLSDDFKYLAEQKSIRFITDFSQIKDCKVYIDESKLQKIINNILSNAFKYTNANGTIDFKASLTANQLQIIIKDSGIGISEKDMPFIFNRYYQSQDASKPLEGGTGIGLALVKELVGVMHGTITLKSKINKGTEVMVFIPANSSIEATEISTQETNIHIQPDLKEDEEVSEMLPTIKSQEHTILVVEDTPDMLYYIKSILADFQVVTAKNGAEALTLLKSITVDLIISDLMMPVMDGYSFLKTIKADKKNFDIPFIILTALTANDKKLKALTMGADDYLTKPFEPSELIVRAENLIQRYKIRQDFREEQLRKSSVSQIVNSNLKEGHQHLESLENNEKIITSADIKLIETIAEVIENNLENPDFKLSDLSEKVHYGPRQIRRKIKSITGLTPKQFQQEIVLKVALKLLENKSFENVTAVALSVGINNVTRFNMLFEKRFGRKPSSYLTKF</sequence>
<keyword evidence="5" id="KW-0547">Nucleotide-binding</keyword>
<dbReference type="PRINTS" id="PR00344">
    <property type="entry name" value="BCTRLSENSOR"/>
</dbReference>
<evidence type="ECO:0000313" key="15">
    <source>
        <dbReference type="Proteomes" id="UP000244090"/>
    </source>
</evidence>
<dbReference type="SMART" id="SM00387">
    <property type="entry name" value="HATPase_c"/>
    <property type="match status" value="1"/>
</dbReference>
<feature type="domain" description="HTH araC/xylS-type" evidence="11">
    <location>
        <begin position="1361"/>
        <end position="1461"/>
    </location>
</feature>
<evidence type="ECO:0000256" key="8">
    <source>
        <dbReference type="ARBA" id="ARBA00023012"/>
    </source>
</evidence>
<feature type="domain" description="Response regulatory" evidence="13">
    <location>
        <begin position="1194"/>
        <end position="1308"/>
    </location>
</feature>
<keyword evidence="15" id="KW-1185">Reference proteome</keyword>
<dbReference type="SUPFAM" id="SSF50998">
    <property type="entry name" value="Quinoprotein alcohol dehydrogenase-like"/>
    <property type="match status" value="1"/>
</dbReference>
<dbReference type="InterPro" id="IPR036890">
    <property type="entry name" value="HATPase_C_sf"/>
</dbReference>
<dbReference type="InterPro" id="IPR011047">
    <property type="entry name" value="Quinoprotein_ADH-like_sf"/>
</dbReference>
<evidence type="ECO:0000259" key="12">
    <source>
        <dbReference type="PROSITE" id="PS50109"/>
    </source>
</evidence>
<keyword evidence="3 9" id="KW-0597">Phosphoprotein</keyword>
<dbReference type="Pfam" id="PF02518">
    <property type="entry name" value="HATPase_c"/>
    <property type="match status" value="1"/>
</dbReference>
<accession>A0A2T6C1F7</accession>
<keyword evidence="7" id="KW-0067">ATP-binding</keyword>
<keyword evidence="4" id="KW-0808">Transferase</keyword>
<name>A0A2T6C1F7_9FLAO</name>
<dbReference type="CDD" id="cd17574">
    <property type="entry name" value="REC_OmpR"/>
    <property type="match status" value="1"/>
</dbReference>
<dbReference type="Proteomes" id="UP000244090">
    <property type="component" value="Unassembled WGS sequence"/>
</dbReference>
<dbReference type="PROSITE" id="PS50109">
    <property type="entry name" value="HIS_KIN"/>
    <property type="match status" value="1"/>
</dbReference>
<dbReference type="InterPro" id="IPR011123">
    <property type="entry name" value="Y_Y_Y"/>
</dbReference>
<evidence type="ECO:0000256" key="2">
    <source>
        <dbReference type="ARBA" id="ARBA00012438"/>
    </source>
</evidence>
<dbReference type="Gene3D" id="3.40.50.2300">
    <property type="match status" value="1"/>
</dbReference>
<dbReference type="GO" id="GO:0043565">
    <property type="term" value="F:sequence-specific DNA binding"/>
    <property type="evidence" value="ECO:0007669"/>
    <property type="project" value="InterPro"/>
</dbReference>
<dbReference type="InterPro" id="IPR005467">
    <property type="entry name" value="His_kinase_dom"/>
</dbReference>
<dbReference type="Gene3D" id="2.130.10.10">
    <property type="entry name" value="YVTN repeat-like/Quinoprotein amine dehydrogenase"/>
    <property type="match status" value="5"/>
</dbReference>
<organism evidence="14 15">
    <name type="scientific">Kordia periserrulae</name>
    <dbReference type="NCBI Taxonomy" id="701523"/>
    <lineage>
        <taxon>Bacteria</taxon>
        <taxon>Pseudomonadati</taxon>
        <taxon>Bacteroidota</taxon>
        <taxon>Flavobacteriia</taxon>
        <taxon>Flavobacteriales</taxon>
        <taxon>Flavobacteriaceae</taxon>
        <taxon>Kordia</taxon>
    </lineage>
</organism>
<dbReference type="Gene3D" id="1.10.10.60">
    <property type="entry name" value="Homeodomain-like"/>
    <property type="match status" value="1"/>
</dbReference>
<evidence type="ECO:0000256" key="5">
    <source>
        <dbReference type="ARBA" id="ARBA00022741"/>
    </source>
</evidence>
<dbReference type="InterPro" id="IPR018060">
    <property type="entry name" value="HTH_AraC"/>
</dbReference>
<evidence type="ECO:0000256" key="9">
    <source>
        <dbReference type="PROSITE-ProRule" id="PRU00169"/>
    </source>
</evidence>
<evidence type="ECO:0000256" key="6">
    <source>
        <dbReference type="ARBA" id="ARBA00022777"/>
    </source>
</evidence>
<dbReference type="Gene3D" id="2.60.40.10">
    <property type="entry name" value="Immunoglobulins"/>
    <property type="match status" value="1"/>
</dbReference>
<dbReference type="PROSITE" id="PS01124">
    <property type="entry name" value="HTH_ARAC_FAMILY_2"/>
    <property type="match status" value="1"/>
</dbReference>
<evidence type="ECO:0000259" key="11">
    <source>
        <dbReference type="PROSITE" id="PS01124"/>
    </source>
</evidence>
<dbReference type="FunFam" id="3.30.565.10:FF:000037">
    <property type="entry name" value="Hybrid sensor histidine kinase/response regulator"/>
    <property type="match status" value="1"/>
</dbReference>
<proteinExistence type="predicted"/>
<dbReference type="Pfam" id="PF07495">
    <property type="entry name" value="Y_Y_Y"/>
    <property type="match status" value="1"/>
</dbReference>
<keyword evidence="6" id="KW-0418">Kinase</keyword>
<dbReference type="Pfam" id="PF12833">
    <property type="entry name" value="HTH_18"/>
    <property type="match status" value="1"/>
</dbReference>
<dbReference type="OrthoDB" id="358279at2"/>
<dbReference type="CDD" id="cd00082">
    <property type="entry name" value="HisKA"/>
    <property type="match status" value="1"/>
</dbReference>
<comment type="caution">
    <text evidence="14">The sequence shown here is derived from an EMBL/GenBank/DDBJ whole genome shotgun (WGS) entry which is preliminary data.</text>
</comment>
<dbReference type="InterPro" id="IPR003661">
    <property type="entry name" value="HisK_dim/P_dom"/>
</dbReference>
<dbReference type="Pfam" id="PF00512">
    <property type="entry name" value="HisKA"/>
    <property type="match status" value="1"/>
</dbReference>
<dbReference type="Gene3D" id="1.10.287.130">
    <property type="match status" value="1"/>
</dbReference>
<feature type="transmembrane region" description="Helical" evidence="10">
    <location>
        <begin position="28"/>
        <end position="47"/>
    </location>
</feature>
<dbReference type="GO" id="GO:0003700">
    <property type="term" value="F:DNA-binding transcription factor activity"/>
    <property type="evidence" value="ECO:0007669"/>
    <property type="project" value="InterPro"/>
</dbReference>
<dbReference type="Gene3D" id="3.30.565.10">
    <property type="entry name" value="Histidine kinase-like ATPase, C-terminal domain"/>
    <property type="match status" value="1"/>
</dbReference>
<dbReference type="InterPro" id="IPR013783">
    <property type="entry name" value="Ig-like_fold"/>
</dbReference>
<evidence type="ECO:0000256" key="1">
    <source>
        <dbReference type="ARBA" id="ARBA00000085"/>
    </source>
</evidence>
<feature type="domain" description="Histidine kinase" evidence="12">
    <location>
        <begin position="935"/>
        <end position="1155"/>
    </location>
</feature>
<dbReference type="PANTHER" id="PTHR43547">
    <property type="entry name" value="TWO-COMPONENT HISTIDINE KINASE"/>
    <property type="match status" value="1"/>
</dbReference>
<dbReference type="Pfam" id="PF07494">
    <property type="entry name" value="Reg_prop"/>
    <property type="match status" value="3"/>
</dbReference>
<dbReference type="SMART" id="SM00342">
    <property type="entry name" value="HTH_ARAC"/>
    <property type="match status" value="1"/>
</dbReference>
<keyword evidence="10" id="KW-0812">Transmembrane</keyword>
<dbReference type="InterPro" id="IPR004358">
    <property type="entry name" value="Sig_transdc_His_kin-like_C"/>
</dbReference>
<dbReference type="SUPFAM" id="SSF63829">
    <property type="entry name" value="Calcium-dependent phosphotriesterase"/>
    <property type="match status" value="1"/>
</dbReference>
<evidence type="ECO:0000256" key="10">
    <source>
        <dbReference type="SAM" id="Phobius"/>
    </source>
</evidence>
<dbReference type="SUPFAM" id="SSF52172">
    <property type="entry name" value="CheY-like"/>
    <property type="match status" value="1"/>
</dbReference>
<dbReference type="InterPro" id="IPR001789">
    <property type="entry name" value="Sig_transdc_resp-reg_receiver"/>
</dbReference>
<gene>
    <name evidence="14" type="ORF">C8N46_103175</name>
</gene>
<dbReference type="Pfam" id="PF00072">
    <property type="entry name" value="Response_reg"/>
    <property type="match status" value="1"/>
</dbReference>
<keyword evidence="8" id="KW-0902">Two-component regulatory system</keyword>
<evidence type="ECO:0000259" key="13">
    <source>
        <dbReference type="PROSITE" id="PS50110"/>
    </source>
</evidence>
<dbReference type="EC" id="2.7.13.3" evidence="2"/>
<dbReference type="PANTHER" id="PTHR43547:SF2">
    <property type="entry name" value="HYBRID SIGNAL TRANSDUCTION HISTIDINE KINASE C"/>
    <property type="match status" value="1"/>
</dbReference>
<dbReference type="InterPro" id="IPR015943">
    <property type="entry name" value="WD40/YVTN_repeat-like_dom_sf"/>
</dbReference>
<feature type="modified residue" description="4-aspartylphosphate" evidence="9">
    <location>
        <position position="1241"/>
    </location>
</feature>
<comment type="catalytic activity">
    <reaction evidence="1">
        <text>ATP + protein L-histidine = ADP + protein N-phospho-L-histidine.</text>
        <dbReference type="EC" id="2.7.13.3"/>
    </reaction>
</comment>
<evidence type="ECO:0000256" key="7">
    <source>
        <dbReference type="ARBA" id="ARBA00022840"/>
    </source>
</evidence>
<dbReference type="GO" id="GO:0005524">
    <property type="term" value="F:ATP binding"/>
    <property type="evidence" value="ECO:0007669"/>
    <property type="project" value="UniProtKB-KW"/>
</dbReference>
<keyword evidence="10" id="KW-0472">Membrane</keyword>
<dbReference type="InterPro" id="IPR036097">
    <property type="entry name" value="HisK_dim/P_sf"/>
</dbReference>
<dbReference type="InterPro" id="IPR011110">
    <property type="entry name" value="Reg_prop"/>
</dbReference>